<keyword evidence="7" id="KW-1185">Reference proteome</keyword>
<evidence type="ECO:0000256" key="5">
    <source>
        <dbReference type="SAM" id="MobiDB-lite"/>
    </source>
</evidence>
<evidence type="ECO:0000256" key="4">
    <source>
        <dbReference type="ARBA" id="ARBA00023136"/>
    </source>
</evidence>
<feature type="compositionally biased region" description="Low complexity" evidence="5">
    <location>
        <begin position="1"/>
        <end position="19"/>
    </location>
</feature>
<sequence>MASTEQTTETNTPKTNGENLPAKTDLQNKNDQADSIIRRYALFGTATGLIPTFGLDVAALTGVQVKMIKELARVYEYDIDDQMVRMTITTGVTSLIGRLITGVAASITKAFSPLKFLIGGATQAALSGFMTAETGKIYQARLANGENPADITVSEIVNHVIAQVQEGKWNPTKVAGFRNNFSYLLGSEKS</sequence>
<evidence type="ECO:0000313" key="7">
    <source>
        <dbReference type="Proteomes" id="UP000576209"/>
    </source>
</evidence>
<dbReference type="EMBL" id="JACIFF010000007">
    <property type="protein sequence ID" value="MBB4080183.1"/>
    <property type="molecule type" value="Genomic_DNA"/>
</dbReference>
<dbReference type="InterPro" id="IPR021147">
    <property type="entry name" value="DUF697"/>
</dbReference>
<evidence type="ECO:0000256" key="1">
    <source>
        <dbReference type="ARBA" id="ARBA00004141"/>
    </source>
</evidence>
<dbReference type="AlphaFoldDB" id="A0A840E8C7"/>
<dbReference type="GO" id="GO:0016020">
    <property type="term" value="C:membrane"/>
    <property type="evidence" value="ECO:0007669"/>
    <property type="project" value="UniProtKB-SubCell"/>
</dbReference>
<dbReference type="Proteomes" id="UP000576209">
    <property type="component" value="Unassembled WGS sequence"/>
</dbReference>
<organism evidence="6 7">
    <name type="scientific">Neolewinella aquimaris</name>
    <dbReference type="NCBI Taxonomy" id="1835722"/>
    <lineage>
        <taxon>Bacteria</taxon>
        <taxon>Pseudomonadati</taxon>
        <taxon>Bacteroidota</taxon>
        <taxon>Saprospiria</taxon>
        <taxon>Saprospirales</taxon>
        <taxon>Lewinellaceae</taxon>
        <taxon>Neolewinella</taxon>
    </lineage>
</organism>
<evidence type="ECO:0000256" key="3">
    <source>
        <dbReference type="ARBA" id="ARBA00022989"/>
    </source>
</evidence>
<reference evidence="6 7" key="1">
    <citation type="submission" date="2020-08" db="EMBL/GenBank/DDBJ databases">
        <title>Genomic Encyclopedia of Type Strains, Phase IV (KMG-IV): sequencing the most valuable type-strain genomes for metagenomic binning, comparative biology and taxonomic classification.</title>
        <authorList>
            <person name="Goeker M."/>
        </authorList>
    </citation>
    <scope>NUCLEOTIDE SEQUENCE [LARGE SCALE GENOMIC DNA]</scope>
    <source>
        <strain evidence="6 7">DSM 105137</strain>
    </source>
</reference>
<keyword evidence="3" id="KW-1133">Transmembrane helix</keyword>
<protein>
    <submittedName>
        <fullName evidence="6">Uncharacterized protein (DUF697 family)</fullName>
    </submittedName>
</protein>
<proteinExistence type="predicted"/>
<evidence type="ECO:0000313" key="6">
    <source>
        <dbReference type="EMBL" id="MBB4080183.1"/>
    </source>
</evidence>
<keyword evidence="4" id="KW-0472">Membrane</keyword>
<comment type="caution">
    <text evidence="6">The sequence shown here is derived from an EMBL/GenBank/DDBJ whole genome shotgun (WGS) entry which is preliminary data.</text>
</comment>
<keyword evidence="2" id="KW-0812">Transmembrane</keyword>
<feature type="region of interest" description="Disordered" evidence="5">
    <location>
        <begin position="1"/>
        <end position="27"/>
    </location>
</feature>
<dbReference type="Pfam" id="PF05128">
    <property type="entry name" value="DUF697"/>
    <property type="match status" value="1"/>
</dbReference>
<name>A0A840E8C7_9BACT</name>
<gene>
    <name evidence="6" type="ORF">GGR28_002813</name>
</gene>
<accession>A0A840E8C7</accession>
<comment type="subcellular location">
    <subcellularLocation>
        <location evidence="1">Membrane</location>
        <topology evidence="1">Multi-pass membrane protein</topology>
    </subcellularLocation>
</comment>
<evidence type="ECO:0000256" key="2">
    <source>
        <dbReference type="ARBA" id="ARBA00022692"/>
    </source>
</evidence>
<dbReference type="RefSeq" id="WP_183496419.1">
    <property type="nucleotide sequence ID" value="NZ_JACIFF010000007.1"/>
</dbReference>